<dbReference type="EMBL" id="JALN02000001">
    <property type="protein sequence ID" value="KDE99388.1"/>
    <property type="molecule type" value="Genomic_DNA"/>
</dbReference>
<evidence type="ECO:0000313" key="2">
    <source>
        <dbReference type="Proteomes" id="UP000022835"/>
    </source>
</evidence>
<organism evidence="1 2">
    <name type="scientific">Mycolicibacterium aromaticivorans JS19b1 = JCM 16368</name>
    <dbReference type="NCBI Taxonomy" id="1440774"/>
    <lineage>
        <taxon>Bacteria</taxon>
        <taxon>Bacillati</taxon>
        <taxon>Actinomycetota</taxon>
        <taxon>Actinomycetes</taxon>
        <taxon>Mycobacteriales</taxon>
        <taxon>Mycobacteriaceae</taxon>
        <taxon>Mycolicibacterium</taxon>
    </lineage>
</organism>
<name>A0A064CL00_9MYCO</name>
<protein>
    <submittedName>
        <fullName evidence="1">Uncharacterized protein</fullName>
    </submittedName>
</protein>
<evidence type="ECO:0000313" key="1">
    <source>
        <dbReference type="EMBL" id="KDE99388.1"/>
    </source>
</evidence>
<reference evidence="1" key="1">
    <citation type="submission" date="2014-05" db="EMBL/GenBank/DDBJ databases">
        <title>Genome sequence of Mycobacterium aromaticivorans strain JS19b1T (= DSM 45407T).</title>
        <authorList>
            <person name="Kwak Y."/>
            <person name="Park G.-S."/>
            <person name="Li Q.X."/>
            <person name="Lee S.-E."/>
            <person name="Shin J.-H."/>
        </authorList>
    </citation>
    <scope>NUCLEOTIDE SEQUENCE [LARGE SCALE GENOMIC DNA]</scope>
    <source>
        <strain evidence="1">JS19b1</strain>
    </source>
</reference>
<keyword evidence="2" id="KW-1185">Reference proteome</keyword>
<comment type="caution">
    <text evidence="1">The sequence shown here is derived from an EMBL/GenBank/DDBJ whole genome shotgun (WGS) entry which is preliminary data.</text>
</comment>
<gene>
    <name evidence="1" type="ORF">Y900_010635</name>
</gene>
<proteinExistence type="predicted"/>
<dbReference type="AlphaFoldDB" id="A0A064CL00"/>
<accession>A0A064CL00</accession>
<dbReference type="eggNOG" id="ENOG5032CPH">
    <property type="taxonomic scope" value="Bacteria"/>
</dbReference>
<dbReference type="Proteomes" id="UP000022835">
    <property type="component" value="Unassembled WGS sequence"/>
</dbReference>
<dbReference type="OrthoDB" id="4480650at2"/>
<sequence>MNALAAILKKLHLHTDHFRVWAPMVGPLFADDADLRRITHDLDAVRTRFEHHPAWPSSGVLGERR</sequence>
<dbReference type="RefSeq" id="WP_051659996.1">
    <property type="nucleotide sequence ID" value="NZ_JALN02000001.1"/>
</dbReference>